<organism evidence="2 3">
    <name type="scientific">Pseudozyma hubeiensis (strain SY62)</name>
    <name type="common">Yeast</name>
    <dbReference type="NCBI Taxonomy" id="1305764"/>
    <lineage>
        <taxon>Eukaryota</taxon>
        <taxon>Fungi</taxon>
        <taxon>Dikarya</taxon>
        <taxon>Basidiomycota</taxon>
        <taxon>Ustilaginomycotina</taxon>
        <taxon>Ustilaginomycetes</taxon>
        <taxon>Ustilaginales</taxon>
        <taxon>Ustilaginaceae</taxon>
        <taxon>Pseudozyma</taxon>
    </lineage>
</organism>
<dbReference type="GeneID" id="24107973"/>
<reference evidence="3" key="1">
    <citation type="journal article" date="2013" name="Genome Announc.">
        <title>Draft genome sequence of the basidiomycetous yeast-like fungus Pseudozyma hubeiensis SY62, which produces an abundant amount of the biosurfactant mannosylerythritol lipids.</title>
        <authorList>
            <person name="Konishi M."/>
            <person name="Hatada Y."/>
            <person name="Horiuchi J."/>
        </authorList>
    </citation>
    <scope>NUCLEOTIDE SEQUENCE [LARGE SCALE GENOMIC DNA]</scope>
    <source>
        <strain evidence="3">SY62</strain>
    </source>
</reference>
<dbReference type="EMBL" id="DF238790">
    <property type="protein sequence ID" value="GAC95107.1"/>
    <property type="molecule type" value="Genomic_DNA"/>
</dbReference>
<keyword evidence="3" id="KW-1185">Reference proteome</keyword>
<dbReference type="HOGENOM" id="CLU_2237784_0_0_1"/>
<dbReference type="AlphaFoldDB" id="R9P1S0"/>
<dbReference type="Proteomes" id="UP000014071">
    <property type="component" value="Unassembled WGS sequence"/>
</dbReference>
<evidence type="ECO:0000313" key="2">
    <source>
        <dbReference type="EMBL" id="GAC95107.1"/>
    </source>
</evidence>
<evidence type="ECO:0000256" key="1">
    <source>
        <dbReference type="SAM" id="MobiDB-lite"/>
    </source>
</evidence>
<accession>R9P1S0</accession>
<name>R9P1S0_PSEHS</name>
<feature type="compositionally biased region" description="Basic and acidic residues" evidence="1">
    <location>
        <begin position="95"/>
        <end position="105"/>
    </location>
</feature>
<dbReference type="RefSeq" id="XP_012188694.1">
    <property type="nucleotide sequence ID" value="XM_012333304.1"/>
</dbReference>
<sequence>MRLWLDGVSKERPRINLDGVEMASRSPSITMMVSLNALDIEGSLTRFRMFDGVAVRSDGGDGANATHLLTVFLTTTTRCHKHGAHPPSETVSDGNSDRSTDTPVI</sequence>
<feature type="region of interest" description="Disordered" evidence="1">
    <location>
        <begin position="79"/>
        <end position="105"/>
    </location>
</feature>
<protein>
    <submittedName>
        <fullName evidence="2">Uncharacterized protein</fullName>
    </submittedName>
</protein>
<evidence type="ECO:0000313" key="3">
    <source>
        <dbReference type="Proteomes" id="UP000014071"/>
    </source>
</evidence>
<gene>
    <name evidence="2" type="ORF">PHSY_002682</name>
</gene>
<proteinExistence type="predicted"/>